<dbReference type="InterPro" id="IPR042171">
    <property type="entry name" value="Acyl-CoA_hotdog"/>
</dbReference>
<dbReference type="GO" id="GO:0006637">
    <property type="term" value="P:acyl-CoA metabolic process"/>
    <property type="evidence" value="ECO:0007669"/>
    <property type="project" value="InterPro"/>
</dbReference>
<dbReference type="Gene3D" id="2.40.160.210">
    <property type="entry name" value="Acyl-CoA thioesterase, double hotdog domain"/>
    <property type="match status" value="1"/>
</dbReference>
<comment type="similarity">
    <text evidence="1">Belongs to the C/M/P thioester hydrolase family.</text>
</comment>
<sequence>MARVAGSEEDMHRIDIPETHTEPLASILNNLRLERCGTGRYRGQNLVQITGKVYGGQVLGQATMAAADDVQRSLGIGEDERLAHSITAAFQRAGHLDEPIEFQVEEINDLRSFSTRNVTAYQGDRLIFTARVSFQLRQPGPTLASSMPDVPGPEGLPSSVDFFGALDNVFAKVMSSTNGIDMRRVEGDIYLRPDPSGSPRQHLWLRARSPMPEGTSRTLQRAMLGYSADQFMLEPALRALGLAWLSRGISVATLDHAIWWHRNFDMSEWILAEMECVSAQNGRALVNAKFFQDGRRHIASMSQEGMVRVPERHPDHPEQHIE</sequence>
<proteinExistence type="inferred from homology"/>
<evidence type="ECO:0000313" key="6">
    <source>
        <dbReference type="Proteomes" id="UP001288320"/>
    </source>
</evidence>
<name>A0AAW9HKA0_9ACTO</name>
<dbReference type="GO" id="GO:0009062">
    <property type="term" value="P:fatty acid catabolic process"/>
    <property type="evidence" value="ECO:0007669"/>
    <property type="project" value="TreeGrafter"/>
</dbReference>
<dbReference type="SUPFAM" id="SSF54637">
    <property type="entry name" value="Thioesterase/thiol ester dehydrase-isomerase"/>
    <property type="match status" value="2"/>
</dbReference>
<feature type="domain" description="Acyl-CoA thioesterase-like N-terminal HotDog" evidence="4">
    <location>
        <begin position="51"/>
        <end position="135"/>
    </location>
</feature>
<dbReference type="RefSeq" id="WP_320753000.1">
    <property type="nucleotide sequence ID" value="NZ_JAWNFV010000001.1"/>
</dbReference>
<dbReference type="AlphaFoldDB" id="A0AAW9HKA0"/>
<dbReference type="CDD" id="cd03445">
    <property type="entry name" value="Thioesterase_II_repeat2"/>
    <property type="match status" value="1"/>
</dbReference>
<dbReference type="EMBL" id="JAWNFV010000001">
    <property type="protein sequence ID" value="MDY5139902.1"/>
    <property type="molecule type" value="Genomic_DNA"/>
</dbReference>
<reference evidence="5" key="1">
    <citation type="submission" date="2023-10" db="EMBL/GenBank/DDBJ databases">
        <title>Whole Genome based description of the genera Actinobaculum and Actinotignum reveals a complex phylogenetic relationship within the species included in the genus Actinotignum.</title>
        <authorList>
            <person name="Jensen C.S."/>
            <person name="Dargis R."/>
            <person name="Kemp M."/>
            <person name="Christensen J.J."/>
        </authorList>
    </citation>
    <scope>NUCLEOTIDE SEQUENCE</scope>
    <source>
        <strain evidence="5">SLA_B245</strain>
    </source>
</reference>
<organism evidence="5 6">
    <name type="scientific">Actinotignum timonense</name>
    <dbReference type="NCBI Taxonomy" id="1870995"/>
    <lineage>
        <taxon>Bacteria</taxon>
        <taxon>Bacillati</taxon>
        <taxon>Actinomycetota</taxon>
        <taxon>Actinomycetes</taxon>
        <taxon>Actinomycetales</taxon>
        <taxon>Actinomycetaceae</taxon>
        <taxon>Actinotignum</taxon>
    </lineage>
</organism>
<dbReference type="Pfam" id="PF02551">
    <property type="entry name" value="Acyl_CoA_thio"/>
    <property type="match status" value="1"/>
</dbReference>
<dbReference type="CDD" id="cd03444">
    <property type="entry name" value="Thioesterase_II_repeat1"/>
    <property type="match status" value="1"/>
</dbReference>
<dbReference type="PANTHER" id="PTHR11066">
    <property type="entry name" value="ACYL-COA THIOESTERASE"/>
    <property type="match status" value="1"/>
</dbReference>
<evidence type="ECO:0000256" key="1">
    <source>
        <dbReference type="ARBA" id="ARBA00006538"/>
    </source>
</evidence>
<protein>
    <submittedName>
        <fullName evidence="5">Thioesterase family protein</fullName>
    </submittedName>
</protein>
<comment type="caution">
    <text evidence="5">The sequence shown here is derived from an EMBL/GenBank/DDBJ whole genome shotgun (WGS) entry which is preliminary data.</text>
</comment>
<gene>
    <name evidence="5" type="ORF">R6G74_01030</name>
</gene>
<dbReference type="InterPro" id="IPR003703">
    <property type="entry name" value="Acyl_CoA_thio"/>
</dbReference>
<accession>A0AAW9HKA0</accession>
<dbReference type="InterPro" id="IPR029069">
    <property type="entry name" value="HotDog_dom_sf"/>
</dbReference>
<evidence type="ECO:0000313" key="5">
    <source>
        <dbReference type="EMBL" id="MDY5139902.1"/>
    </source>
</evidence>
<evidence type="ECO:0000259" key="3">
    <source>
        <dbReference type="Pfam" id="PF02551"/>
    </source>
</evidence>
<dbReference type="Proteomes" id="UP001288320">
    <property type="component" value="Unassembled WGS sequence"/>
</dbReference>
<evidence type="ECO:0000256" key="2">
    <source>
        <dbReference type="ARBA" id="ARBA00022801"/>
    </source>
</evidence>
<evidence type="ECO:0000259" key="4">
    <source>
        <dbReference type="Pfam" id="PF13622"/>
    </source>
</evidence>
<dbReference type="InterPro" id="IPR049449">
    <property type="entry name" value="TesB_ACOT8-like_N"/>
</dbReference>
<dbReference type="InterPro" id="IPR025652">
    <property type="entry name" value="TesB_C"/>
</dbReference>
<dbReference type="PANTHER" id="PTHR11066:SF34">
    <property type="entry name" value="ACYL-COENZYME A THIOESTERASE 8"/>
    <property type="match status" value="1"/>
</dbReference>
<feature type="domain" description="Acyl-CoA thioesterase 2 C-terminal" evidence="3">
    <location>
        <begin position="200"/>
        <end position="306"/>
    </location>
</feature>
<dbReference type="GO" id="GO:0005829">
    <property type="term" value="C:cytosol"/>
    <property type="evidence" value="ECO:0007669"/>
    <property type="project" value="TreeGrafter"/>
</dbReference>
<dbReference type="GO" id="GO:0047617">
    <property type="term" value="F:fatty acyl-CoA hydrolase activity"/>
    <property type="evidence" value="ECO:0007669"/>
    <property type="project" value="InterPro"/>
</dbReference>
<dbReference type="Pfam" id="PF13622">
    <property type="entry name" value="4HBT_3"/>
    <property type="match status" value="1"/>
</dbReference>
<keyword evidence="2" id="KW-0378">Hydrolase</keyword>